<proteinExistence type="predicted"/>
<dbReference type="AlphaFoldDB" id="A0A5R9F3P9"/>
<evidence type="ECO:0000313" key="2">
    <source>
        <dbReference type="EMBL" id="TLS38312.1"/>
    </source>
</evidence>
<evidence type="ECO:0000256" key="1">
    <source>
        <dbReference type="SAM" id="Phobius"/>
    </source>
</evidence>
<sequence>MEEIWIRLIVSIGCGILGGIANLLNNEESFVMPRIFKDSNGNSRLLPGFLKELILGAIAGPLLAFPMNETLPWFNLITMSLIGGMGGSSILTALASRQLNRLKAEIEIEMNCFDVILDGPDSFPVNTANAKRSNERQCVLFTRKEMEEYSQLQESLGNASSTVEARSYRNQMKKMMNNAKNRVGGI</sequence>
<accession>A0A5R9F3P9</accession>
<gene>
    <name evidence="2" type="ORF">FCL54_07240</name>
</gene>
<evidence type="ECO:0000313" key="3">
    <source>
        <dbReference type="Proteomes" id="UP000308230"/>
    </source>
</evidence>
<dbReference type="InterPro" id="IPR025353">
    <property type="entry name" value="DUF4257"/>
</dbReference>
<keyword evidence="3" id="KW-1185">Reference proteome</keyword>
<feature type="transmembrane region" description="Helical" evidence="1">
    <location>
        <begin position="73"/>
        <end position="95"/>
    </location>
</feature>
<dbReference type="RefSeq" id="WP_138124817.1">
    <property type="nucleotide sequence ID" value="NZ_SWLG01000004.1"/>
</dbReference>
<organism evidence="2 3">
    <name type="scientific">Exobacillus caeni</name>
    <dbReference type="NCBI Taxonomy" id="2574798"/>
    <lineage>
        <taxon>Bacteria</taxon>
        <taxon>Bacillati</taxon>
        <taxon>Bacillota</taxon>
        <taxon>Bacilli</taxon>
        <taxon>Bacillales</taxon>
        <taxon>Guptibacillaceae</taxon>
        <taxon>Exobacillus</taxon>
    </lineage>
</organism>
<protein>
    <submittedName>
        <fullName evidence="2">DUF4257 domain-containing protein</fullName>
    </submittedName>
</protein>
<keyword evidence="1" id="KW-0812">Transmembrane</keyword>
<feature type="transmembrane region" description="Helical" evidence="1">
    <location>
        <begin position="6"/>
        <end position="24"/>
    </location>
</feature>
<dbReference type="EMBL" id="SWLG01000004">
    <property type="protein sequence ID" value="TLS38312.1"/>
    <property type="molecule type" value="Genomic_DNA"/>
</dbReference>
<name>A0A5R9F3P9_9BACL</name>
<feature type="transmembrane region" description="Helical" evidence="1">
    <location>
        <begin position="45"/>
        <end position="67"/>
    </location>
</feature>
<keyword evidence="1" id="KW-1133">Transmembrane helix</keyword>
<comment type="caution">
    <text evidence="2">The sequence shown here is derived from an EMBL/GenBank/DDBJ whole genome shotgun (WGS) entry which is preliminary data.</text>
</comment>
<dbReference type="Pfam" id="PF14074">
    <property type="entry name" value="DUF4257"/>
    <property type="match status" value="1"/>
</dbReference>
<reference evidence="2 3" key="1">
    <citation type="submission" date="2019-04" db="EMBL/GenBank/DDBJ databases">
        <title>Bacillus caeni sp. nov., a bacterium isolated from mangrove sediment.</title>
        <authorList>
            <person name="Huang H."/>
            <person name="Mo K."/>
            <person name="Hu Y."/>
        </authorList>
    </citation>
    <scope>NUCLEOTIDE SEQUENCE [LARGE SCALE GENOMIC DNA]</scope>
    <source>
        <strain evidence="2 3">HB172195</strain>
    </source>
</reference>
<keyword evidence="1" id="KW-0472">Membrane</keyword>
<dbReference type="Proteomes" id="UP000308230">
    <property type="component" value="Unassembled WGS sequence"/>
</dbReference>